<gene>
    <name evidence="6" type="ORF">KPL27_12445</name>
</gene>
<feature type="repeat" description="Cell wall-binding" evidence="2">
    <location>
        <begin position="315"/>
        <end position="334"/>
    </location>
</feature>
<evidence type="ECO:0000313" key="7">
    <source>
        <dbReference type="Proteomes" id="UP000740830"/>
    </source>
</evidence>
<protein>
    <recommendedName>
        <fullName evidence="5">Peptidase M14 domain-containing protein</fullName>
    </recommendedName>
</protein>
<reference evidence="6 7" key="1">
    <citation type="submission" date="2021-06" db="EMBL/GenBank/DDBJ databases">
        <title>Clostridia strains as spoilage organisms.</title>
        <authorList>
            <person name="Wambui J."/>
            <person name="Stephan R."/>
            <person name="Stevens M.J.A."/>
        </authorList>
    </citation>
    <scope>NUCLEOTIDE SEQUENCE [LARGE SCALE GENOMIC DNA]</scope>
    <source>
        <strain evidence="6 7">CM013</strain>
    </source>
</reference>
<comment type="caution">
    <text evidence="6">The sequence shown here is derived from an EMBL/GenBank/DDBJ whole genome shotgun (WGS) entry which is preliminary data.</text>
</comment>
<keyword evidence="1" id="KW-0677">Repeat</keyword>
<feature type="domain" description="Peptidase M14" evidence="5">
    <location>
        <begin position="17"/>
        <end position="321"/>
    </location>
</feature>
<evidence type="ECO:0000256" key="4">
    <source>
        <dbReference type="SAM" id="Phobius"/>
    </source>
</evidence>
<dbReference type="RefSeq" id="WP_216132730.1">
    <property type="nucleotide sequence ID" value="NZ_JAHLDG010000024.1"/>
</dbReference>
<organism evidence="6 7">
    <name type="scientific">Clostridium algidicarnis</name>
    <dbReference type="NCBI Taxonomy" id="37659"/>
    <lineage>
        <taxon>Bacteria</taxon>
        <taxon>Bacillati</taxon>
        <taxon>Bacillota</taxon>
        <taxon>Clostridia</taxon>
        <taxon>Eubacteriales</taxon>
        <taxon>Clostridiaceae</taxon>
        <taxon>Clostridium</taxon>
    </lineage>
</organism>
<dbReference type="PROSITE" id="PS52035">
    <property type="entry name" value="PEPTIDASE_M14"/>
    <property type="match status" value="1"/>
</dbReference>
<sequence length="596" mass="65016">MTHVVYNTDKGSNTKSGYVKYEGGSVTKITIPKPSTSGVSTISYGKSGKERDLAAYKIGNGNNSLVMVCEVHGYEDNFPKDGLELVNIGNDLIRSLASNGTKGWSVYVIPAANPDGLAEGYTNNGPGRCTIVGGVDINRDFPIGFTSHGTPRYWTGDKPLSVNESSKLSEFIQGIKNKTSGKMVVIDLHGWEGAAIGNPEIGQYFRNQFGFEQRSGYGADRGFLIAWAKSIGADAALIELPKNTHSHSDVINGGYSQKVINAVNGILSNNPGGGSTDKWVQKGDSWYYYENGLMVTGWKSINGSWYYLESSGAMVTGWKQLEDKRYYLNINGSMKIGWLTLDGNEYYFNSSGHMAIGETIIASETYYFDKLGILLLTPSNYEKLTNEALNIMAPFKIERDEFKLNKEFYIHAGPVYLKYEFGIQTQIGAGETTIAVSNGKIENIEFMQNMLSVTTKLSAIDMISKSIGDISSIAEGILSYVALSITDGTIKFGVNLIENTIEIEVAKEIQEPEFKNKGIKLYINLTIGFDDEKPREILKNLAASAEPVLFMIIVIILGVVAMKAGAVVAGGITVGLLVLILTKVIDVFKEDQSNPV</sequence>
<keyword evidence="4" id="KW-0812">Transmembrane</keyword>
<evidence type="ECO:0000259" key="5">
    <source>
        <dbReference type="PROSITE" id="PS52035"/>
    </source>
</evidence>
<dbReference type="Proteomes" id="UP000740830">
    <property type="component" value="Unassembled WGS sequence"/>
</dbReference>
<comment type="similarity">
    <text evidence="3">Belongs to the peptidase M14 family.</text>
</comment>
<dbReference type="InterPro" id="IPR018337">
    <property type="entry name" value="Cell_wall/Cho-bd_repeat"/>
</dbReference>
<dbReference type="EMBL" id="JAHLDG010000024">
    <property type="protein sequence ID" value="MBU3220886.1"/>
    <property type="molecule type" value="Genomic_DNA"/>
</dbReference>
<comment type="caution">
    <text evidence="3">Lacks conserved residue(s) required for the propagation of feature annotation.</text>
</comment>
<evidence type="ECO:0000256" key="2">
    <source>
        <dbReference type="PROSITE-ProRule" id="PRU00591"/>
    </source>
</evidence>
<accession>A0ABS6C5X5</accession>
<feature type="transmembrane region" description="Helical" evidence="4">
    <location>
        <begin position="548"/>
        <end position="581"/>
    </location>
</feature>
<feature type="repeat" description="Cell wall-binding" evidence="2">
    <location>
        <begin position="335"/>
        <end position="354"/>
    </location>
</feature>
<dbReference type="PROSITE" id="PS51170">
    <property type="entry name" value="CW"/>
    <property type="match status" value="3"/>
</dbReference>
<proteinExistence type="inferred from homology"/>
<dbReference type="InterPro" id="IPR000834">
    <property type="entry name" value="Peptidase_M14"/>
</dbReference>
<dbReference type="Pfam" id="PF19127">
    <property type="entry name" value="Choline_bind_3"/>
    <property type="match status" value="2"/>
</dbReference>
<feature type="repeat" description="Cell wall-binding" evidence="2">
    <location>
        <begin position="295"/>
        <end position="314"/>
    </location>
</feature>
<name>A0ABS6C5X5_9CLOT</name>
<keyword evidence="4" id="KW-0472">Membrane</keyword>
<dbReference type="Pfam" id="PF00246">
    <property type="entry name" value="Peptidase_M14"/>
    <property type="match status" value="1"/>
</dbReference>
<evidence type="ECO:0000313" key="6">
    <source>
        <dbReference type="EMBL" id="MBU3220886.1"/>
    </source>
</evidence>
<evidence type="ECO:0000256" key="3">
    <source>
        <dbReference type="PROSITE-ProRule" id="PRU01379"/>
    </source>
</evidence>
<evidence type="ECO:0000256" key="1">
    <source>
        <dbReference type="ARBA" id="ARBA00022737"/>
    </source>
</evidence>
<keyword evidence="7" id="KW-1185">Reference proteome</keyword>
<keyword evidence="4" id="KW-1133">Transmembrane helix</keyword>